<evidence type="ECO:0000313" key="8">
    <source>
        <dbReference type="Proteomes" id="UP000198556"/>
    </source>
</evidence>
<feature type="binding site" evidence="6">
    <location>
        <begin position="203"/>
        <end position="206"/>
    </location>
    <ligand>
        <name>ATP</name>
        <dbReference type="ChEBI" id="CHEBI:30616"/>
    </ligand>
</feature>
<reference evidence="7 8" key="1">
    <citation type="submission" date="2016-10" db="EMBL/GenBank/DDBJ databases">
        <authorList>
            <person name="de Groot N.N."/>
        </authorList>
    </citation>
    <scope>NUCLEOTIDE SEQUENCE [LARGE SCALE GENOMIC DNA]</scope>
    <source>
        <strain evidence="7 8">DSM 15827</strain>
    </source>
</reference>
<feature type="binding site" evidence="6">
    <location>
        <begin position="155"/>
        <end position="157"/>
    </location>
    <ligand>
        <name>ATP</name>
        <dbReference type="ChEBI" id="CHEBI:30616"/>
    </ligand>
</feature>
<dbReference type="PRINTS" id="PR01652">
    <property type="entry name" value="SHAPEPROTEIN"/>
</dbReference>
<dbReference type="STRING" id="137733.SAMN05421767_10325"/>
<dbReference type="GO" id="GO:0005524">
    <property type="term" value="F:ATP binding"/>
    <property type="evidence" value="ECO:0007669"/>
    <property type="project" value="UniProtKB-KW"/>
</dbReference>
<evidence type="ECO:0000256" key="4">
    <source>
        <dbReference type="ARBA" id="ARBA00022960"/>
    </source>
</evidence>
<dbReference type="NCBIfam" id="NF010539">
    <property type="entry name" value="PRK13927.1"/>
    <property type="match status" value="1"/>
</dbReference>
<dbReference type="AlphaFoldDB" id="A0A1H9HQ90"/>
<dbReference type="RefSeq" id="WP_218138903.1">
    <property type="nucleotide sequence ID" value="NZ_FOGF01000003.1"/>
</dbReference>
<dbReference type="CDD" id="cd10225">
    <property type="entry name" value="ASKHA_NBD_MreB-like"/>
    <property type="match status" value="1"/>
</dbReference>
<dbReference type="Pfam" id="PF06723">
    <property type="entry name" value="MreB_Mbl"/>
    <property type="match status" value="1"/>
</dbReference>
<evidence type="ECO:0000313" key="7">
    <source>
        <dbReference type="EMBL" id="SEQ64491.1"/>
    </source>
</evidence>
<dbReference type="Gene3D" id="3.30.420.40">
    <property type="match status" value="3"/>
</dbReference>
<feature type="binding site" evidence="6">
    <location>
        <begin position="283"/>
        <end position="286"/>
    </location>
    <ligand>
        <name>ATP</name>
        <dbReference type="ChEBI" id="CHEBI:30616"/>
    </ligand>
</feature>
<name>A0A1H9HQ90_9LACT</name>
<evidence type="ECO:0000256" key="2">
    <source>
        <dbReference type="ARBA" id="ARBA00022741"/>
    </source>
</evidence>
<comment type="subunit">
    <text evidence="6">Forms polymers.</text>
</comment>
<keyword evidence="1 6" id="KW-0963">Cytoplasm</keyword>
<evidence type="ECO:0000256" key="6">
    <source>
        <dbReference type="HAMAP-Rule" id="MF_02207"/>
    </source>
</evidence>
<dbReference type="PANTHER" id="PTHR42749:SF4">
    <property type="entry name" value="CELL SHAPE-DETERMINING PROTEIN MBL"/>
    <property type="match status" value="1"/>
</dbReference>
<organism evidence="7 8">
    <name type="scientific">Granulicatella balaenopterae</name>
    <dbReference type="NCBI Taxonomy" id="137733"/>
    <lineage>
        <taxon>Bacteria</taxon>
        <taxon>Bacillati</taxon>
        <taxon>Bacillota</taxon>
        <taxon>Bacilli</taxon>
        <taxon>Lactobacillales</taxon>
        <taxon>Carnobacteriaceae</taxon>
        <taxon>Granulicatella</taxon>
    </lineage>
</organism>
<dbReference type="PANTHER" id="PTHR42749">
    <property type="entry name" value="CELL SHAPE-DETERMINING PROTEIN MREB"/>
    <property type="match status" value="1"/>
</dbReference>
<dbReference type="InterPro" id="IPR056546">
    <property type="entry name" value="MreB_MamK-like"/>
</dbReference>
<sequence>MVKDIGIDLGTANVLIYLRDRGVILNEPSLVAVNNKTGEVIAAGAKAYQMLGRTPKDISIIHPLKGGVIADISIAEQMLEHFIRRLNLHSYIRKPDILICTPTNITTVEQKAIIQAAVKCGGQSIYLEEEPKVAAVGVGLDIFSPFGNMVIDMGGGTSDIAVLSMGSCVTSRSIKLAGDDLDHEITNYIKEEYQLIIGERTAEDIKMNLGTAIELEKESDMIIKGRDMTTGLPKSITIYSNEIYHCMKEVLETICEEARLVLEETPPELAGDIIDRGISITGGGALIHGMDQLLAEKLQVPVFVVDNPLNSVAIGTGKLLDRIKHDENPWSFIKRLFSSNRVVLNPTINMIEEKGEENDRK</sequence>
<dbReference type="GO" id="GO:0008360">
    <property type="term" value="P:regulation of cell shape"/>
    <property type="evidence" value="ECO:0007669"/>
    <property type="project" value="UniProtKB-UniRule"/>
</dbReference>
<dbReference type="HAMAP" id="MF_02207">
    <property type="entry name" value="MreB"/>
    <property type="match status" value="1"/>
</dbReference>
<evidence type="ECO:0000256" key="1">
    <source>
        <dbReference type="ARBA" id="ARBA00022490"/>
    </source>
</evidence>
<comment type="subcellular location">
    <subcellularLocation>
        <location evidence="6">Cytoplasm</location>
    </subcellularLocation>
    <text evidence="6">Membrane-associated.</text>
</comment>
<dbReference type="SUPFAM" id="SSF53067">
    <property type="entry name" value="Actin-like ATPase domain"/>
    <property type="match status" value="2"/>
</dbReference>
<comment type="function">
    <text evidence="6">Forms membrane-associated dynamic filaments that are essential for cell shape determination. Acts by regulating cell wall synthesis and cell elongation, and thus cell shape. A feedback loop between cell geometry and MreB localization may maintain elongated cell shape by targeting cell wall growth to regions of negative cell wall curvature.</text>
</comment>
<dbReference type="InterPro" id="IPR043129">
    <property type="entry name" value="ATPase_NBD"/>
</dbReference>
<keyword evidence="4 6" id="KW-0133">Cell shape</keyword>
<gene>
    <name evidence="6" type="primary">mreB</name>
    <name evidence="7" type="ORF">SAMN05421767_10325</name>
</gene>
<dbReference type="GO" id="GO:0000902">
    <property type="term" value="P:cell morphogenesis"/>
    <property type="evidence" value="ECO:0007669"/>
    <property type="project" value="InterPro"/>
</dbReference>
<dbReference type="NCBIfam" id="TIGR00904">
    <property type="entry name" value="mreB"/>
    <property type="match status" value="1"/>
</dbReference>
<proteinExistence type="inferred from homology"/>
<evidence type="ECO:0000256" key="5">
    <source>
        <dbReference type="ARBA" id="ARBA00023458"/>
    </source>
</evidence>
<dbReference type="GO" id="GO:0005737">
    <property type="term" value="C:cytoplasm"/>
    <property type="evidence" value="ECO:0007669"/>
    <property type="project" value="UniProtKB-SubCell"/>
</dbReference>
<feature type="binding site" evidence="6">
    <location>
        <begin position="11"/>
        <end position="13"/>
    </location>
    <ligand>
        <name>ATP</name>
        <dbReference type="ChEBI" id="CHEBI:30616"/>
    </ligand>
</feature>
<keyword evidence="8" id="KW-1185">Reference proteome</keyword>
<protein>
    <recommendedName>
        <fullName evidence="6">Cell shape-determining protein MreB</fullName>
    </recommendedName>
</protein>
<evidence type="ECO:0000256" key="3">
    <source>
        <dbReference type="ARBA" id="ARBA00022840"/>
    </source>
</evidence>
<accession>A0A1H9HQ90</accession>
<dbReference type="InterPro" id="IPR004753">
    <property type="entry name" value="MreB"/>
</dbReference>
<keyword evidence="2 6" id="KW-0547">Nucleotide-binding</keyword>
<dbReference type="Proteomes" id="UP000198556">
    <property type="component" value="Unassembled WGS sequence"/>
</dbReference>
<dbReference type="EMBL" id="FOGF01000003">
    <property type="protein sequence ID" value="SEQ64491.1"/>
    <property type="molecule type" value="Genomic_DNA"/>
</dbReference>
<keyword evidence="3 6" id="KW-0067">ATP-binding</keyword>
<comment type="similarity">
    <text evidence="5 6">Belongs to the FtsA/MreB family.</text>
</comment>